<evidence type="ECO:0000313" key="5">
    <source>
        <dbReference type="Proteomes" id="UP000280344"/>
    </source>
</evidence>
<feature type="domain" description="Glycosyl hydrolase family 13 catalytic" evidence="3">
    <location>
        <begin position="20"/>
        <end position="437"/>
    </location>
</feature>
<dbReference type="Proteomes" id="UP000280344">
    <property type="component" value="Chromosome"/>
</dbReference>
<protein>
    <submittedName>
        <fullName evidence="4">Amylase</fullName>
    </submittedName>
</protein>
<feature type="compositionally biased region" description="Basic and acidic residues" evidence="2">
    <location>
        <begin position="513"/>
        <end position="523"/>
    </location>
</feature>
<feature type="compositionally biased region" description="Low complexity" evidence="2">
    <location>
        <begin position="488"/>
        <end position="498"/>
    </location>
</feature>
<dbReference type="PANTHER" id="PTHR10357:SF179">
    <property type="entry name" value="NEUTRAL AND BASIC AMINO ACID TRANSPORT PROTEIN RBAT"/>
    <property type="match status" value="1"/>
</dbReference>
<organism evidence="4 5">
    <name type="scientific">Flaviflexus ciconiae</name>
    <dbReference type="NCBI Taxonomy" id="2496867"/>
    <lineage>
        <taxon>Bacteria</taxon>
        <taxon>Bacillati</taxon>
        <taxon>Actinomycetota</taxon>
        <taxon>Actinomycetes</taxon>
        <taxon>Actinomycetales</taxon>
        <taxon>Actinomycetaceae</taxon>
        <taxon>Flaviflexus</taxon>
    </lineage>
</organism>
<dbReference type="AlphaFoldDB" id="A0A3S9Q105"/>
<reference evidence="4 5" key="1">
    <citation type="submission" date="2018-12" db="EMBL/GenBank/DDBJ databases">
        <title>Complete genome sequence of Flaviflexus sp. H23T48.</title>
        <authorList>
            <person name="Bae J.-W."/>
            <person name="Lee J.-Y."/>
        </authorList>
    </citation>
    <scope>NUCLEOTIDE SEQUENCE [LARGE SCALE GENOMIC DNA]</scope>
    <source>
        <strain evidence="4 5">H23T48</strain>
    </source>
</reference>
<dbReference type="GO" id="GO:0004556">
    <property type="term" value="F:alpha-amylase activity"/>
    <property type="evidence" value="ECO:0007669"/>
    <property type="project" value="TreeGrafter"/>
</dbReference>
<dbReference type="Gene3D" id="3.90.400.10">
    <property type="entry name" value="Oligo-1,6-glucosidase, Domain 2"/>
    <property type="match status" value="1"/>
</dbReference>
<accession>A0A3S9Q105</accession>
<evidence type="ECO:0000313" key="4">
    <source>
        <dbReference type="EMBL" id="AZQ78264.1"/>
    </source>
</evidence>
<dbReference type="EMBL" id="CP034593">
    <property type="protein sequence ID" value="AZQ78264.1"/>
    <property type="molecule type" value="Genomic_DNA"/>
</dbReference>
<name>A0A3S9Q105_9ACTO</name>
<dbReference type="OrthoDB" id="9043248at2"/>
<dbReference type="GO" id="GO:0009313">
    <property type="term" value="P:oligosaccharide catabolic process"/>
    <property type="evidence" value="ECO:0007669"/>
    <property type="project" value="TreeGrafter"/>
</dbReference>
<comment type="similarity">
    <text evidence="1">Belongs to the glycosyl hydrolase 13 family.</text>
</comment>
<keyword evidence="5" id="KW-1185">Reference proteome</keyword>
<dbReference type="InterPro" id="IPR006047">
    <property type="entry name" value="GH13_cat_dom"/>
</dbReference>
<evidence type="ECO:0000256" key="2">
    <source>
        <dbReference type="SAM" id="MobiDB-lite"/>
    </source>
</evidence>
<dbReference type="SUPFAM" id="SSF51445">
    <property type="entry name" value="(Trans)glycosidases"/>
    <property type="match status" value="1"/>
</dbReference>
<dbReference type="SMART" id="SM00642">
    <property type="entry name" value="Aamy"/>
    <property type="match status" value="1"/>
</dbReference>
<feature type="region of interest" description="Disordered" evidence="2">
    <location>
        <begin position="468"/>
        <end position="523"/>
    </location>
</feature>
<dbReference type="CDD" id="cd11332">
    <property type="entry name" value="AmyAc_OligoGlu_TS"/>
    <property type="match status" value="1"/>
</dbReference>
<dbReference type="InterPro" id="IPR017853">
    <property type="entry name" value="GH"/>
</dbReference>
<dbReference type="KEGG" id="flh:EJ997_11855"/>
<evidence type="ECO:0000256" key="1">
    <source>
        <dbReference type="ARBA" id="ARBA00008061"/>
    </source>
</evidence>
<dbReference type="PANTHER" id="PTHR10357">
    <property type="entry name" value="ALPHA-AMYLASE FAMILY MEMBER"/>
    <property type="match status" value="1"/>
</dbReference>
<dbReference type="Gene3D" id="3.20.20.80">
    <property type="entry name" value="Glycosidases"/>
    <property type="match status" value="1"/>
</dbReference>
<dbReference type="Pfam" id="PF00128">
    <property type="entry name" value="Alpha-amylase"/>
    <property type="match status" value="1"/>
</dbReference>
<sequence>MLLHAGSEPSVWWKDAVIYQIYPRSFASSSGKIGDLRGITSRLDHVRDLGVDAVWLSPFYLSPQHDAGYDVADYRRVDPMFGTNDDAIALFDRAHDLGLKVIIDLVPNHTSHDHEWFKAALEGGPDAPERDLYIFRDGKGVDGSEPPNNWISVFGGIAWTRVCDRPDAVGSAWENDKQWYLHLFDTSQPDLNWNNPKVHEEVRDILRFWLDRGADGFRVDVAHGLVKDAGLPDWDFHWDMVSGGSDVPDDVTPPPMWNRPGVHDIYREWREVLDEYGPERMLVAEAWVDDINDLAKYVRPDEMSQSFNFEFLTAEFAPDSYRKVIAESLAAMDSVGAPTTWVLSNHDVVRATSRLGLSKTGKGPNGIRPFEEQPEVELGRRRALAAHLLQSALPGSCYIYQGEELSLPEHMAVPDELREDPAFLRTNKEEAGRDGCRVPLPWEADKPGFGFSPTAETWLPQPSEWAKLAPDVQSTDAEQADDPGSRGAVGAVGDPGAPDGRHRTGESRWQVRQGREVDCGADH</sequence>
<proteinExistence type="inferred from homology"/>
<evidence type="ECO:0000259" key="3">
    <source>
        <dbReference type="SMART" id="SM00642"/>
    </source>
</evidence>
<dbReference type="InterPro" id="IPR045857">
    <property type="entry name" value="O16G_dom_2"/>
</dbReference>
<gene>
    <name evidence="4" type="ORF">EJ997_11855</name>
</gene>